<dbReference type="EMBL" id="FMSP01000018">
    <property type="protein sequence ID" value="SCV73441.1"/>
    <property type="molecule type" value="Genomic_DNA"/>
</dbReference>
<feature type="compositionally biased region" description="Pro residues" evidence="1">
    <location>
        <begin position="76"/>
        <end position="85"/>
    </location>
</feature>
<organism evidence="2 3">
    <name type="scientific">Microbotryum intermedium</name>
    <dbReference type="NCBI Taxonomy" id="269621"/>
    <lineage>
        <taxon>Eukaryota</taxon>
        <taxon>Fungi</taxon>
        <taxon>Dikarya</taxon>
        <taxon>Basidiomycota</taxon>
        <taxon>Pucciniomycotina</taxon>
        <taxon>Microbotryomycetes</taxon>
        <taxon>Microbotryales</taxon>
        <taxon>Microbotryaceae</taxon>
        <taxon>Microbotryum</taxon>
    </lineage>
</organism>
<dbReference type="STRING" id="269621.A0A238FMR1"/>
<name>A0A238FMR1_9BASI</name>
<protein>
    <submittedName>
        <fullName evidence="2">BQ2448_7367 protein</fullName>
    </submittedName>
</protein>
<accession>A0A238FMR1</accession>
<reference evidence="3" key="1">
    <citation type="submission" date="2016-09" db="EMBL/GenBank/DDBJ databases">
        <authorList>
            <person name="Jeantristanb JTB J.-T."/>
            <person name="Ricardo R."/>
        </authorList>
    </citation>
    <scope>NUCLEOTIDE SEQUENCE [LARGE SCALE GENOMIC DNA]</scope>
</reference>
<feature type="compositionally biased region" description="Basic and acidic residues" evidence="1">
    <location>
        <begin position="222"/>
        <end position="235"/>
    </location>
</feature>
<feature type="region of interest" description="Disordered" evidence="1">
    <location>
        <begin position="205"/>
        <end position="235"/>
    </location>
</feature>
<feature type="region of interest" description="Disordered" evidence="1">
    <location>
        <begin position="33"/>
        <end position="100"/>
    </location>
</feature>
<gene>
    <name evidence="2" type="ORF">BQ2448_7367</name>
</gene>
<dbReference type="OrthoDB" id="2536711at2759"/>
<evidence type="ECO:0000256" key="1">
    <source>
        <dbReference type="SAM" id="MobiDB-lite"/>
    </source>
</evidence>
<proteinExistence type="predicted"/>
<evidence type="ECO:0000313" key="2">
    <source>
        <dbReference type="EMBL" id="SCV73441.1"/>
    </source>
</evidence>
<evidence type="ECO:0000313" key="3">
    <source>
        <dbReference type="Proteomes" id="UP000198372"/>
    </source>
</evidence>
<sequence length="855" mass="95126">MLARRTVVEAKAWAQASTSSVLATFNTTLETETANGTRPDWTFPSHPSDGTSSPFDDLNPIPRAATRAHCVNTVSAPPPSTPPPAINRDAPPSNHPSGQEVLPLKSRQATAALLEHIRRHRSERALPSILPIFEDTTDSDLNHPPGAHSQDHSQTNGAPTPPPPIAYLPHSSSENPHLLTAFLLQAIFLGASALGLLVRKTSTVQRIDDSSKSKSAPTSVSKRAEADLASRKQRRTEEIDNVPALNLLLSSYVELSEPEVKVAPSTKETVVSSFVTRKMERMPHVVEVLSRFSEARARPDSWTTLAVMAFVEVPSKVVWECLSGSPETKDRFGELNALSDKLVEWAWQAFVGTPENGMSPEVKATLVSSFLQWAARTEVVEEGNTTALAHRVIDHFSSSRPELTVAQRALLGQAALRHSRTDLVAQLLAADSALDPRARVDLAASTLTVLADHDEWHRRGDVVLYTAEAFVTSLEQHWASSSDADASRAIDATLRATLDRCLTLLLHRFRIDAPLEPFYARIVELVMVRDPTSFTSSRLRFILDALISARQAKLATKVFLLIPASSRTLPQYESMLHSHRAMTSDRVWSDLLNHPTFVPTVGSLSARLSSHLLTRRPQLAIHDFDLIRQRLNTKTLQILSESDRLKWTKCYSKLYTLYVRTKHDVSLSRLRRRMKDDLGHEAEKTDVSMGVGLLLRDVLGRPWDLGEARRGRLKGRKQVERVGKTWRWIEQSAVGRKMTRVEEAEGGVGVGVGAVSRGILNNVGLKGLVKWNCVVDASGIERIAEKVLGAEDEMGLDKVGVMREDEFEKVRKVAYKILMRALEERGARDQCTRLRKRLEEEIGERRRVRRRGVRV</sequence>
<keyword evidence="3" id="KW-1185">Reference proteome</keyword>
<dbReference type="Proteomes" id="UP000198372">
    <property type="component" value="Unassembled WGS sequence"/>
</dbReference>
<feature type="region of interest" description="Disordered" evidence="1">
    <location>
        <begin position="134"/>
        <end position="171"/>
    </location>
</feature>
<dbReference type="AlphaFoldDB" id="A0A238FMR1"/>